<dbReference type="Pfam" id="PF00072">
    <property type="entry name" value="Response_reg"/>
    <property type="match status" value="1"/>
</dbReference>
<dbReference type="RefSeq" id="WP_252968185.1">
    <property type="nucleotide sequence ID" value="NZ_DAITWI010000001.1"/>
</dbReference>
<evidence type="ECO:0000259" key="9">
    <source>
        <dbReference type="PROSITE" id="PS51755"/>
    </source>
</evidence>
<dbReference type="GO" id="GO:0006355">
    <property type="term" value="P:regulation of DNA-templated transcription"/>
    <property type="evidence" value="ECO:0007669"/>
    <property type="project" value="InterPro"/>
</dbReference>
<comment type="caution">
    <text evidence="10">The sequence shown here is derived from an EMBL/GenBank/DDBJ whole genome shotgun (WGS) entry which is preliminary data.</text>
</comment>
<dbReference type="SMART" id="SM00448">
    <property type="entry name" value="REC"/>
    <property type="match status" value="1"/>
</dbReference>
<evidence type="ECO:0000259" key="8">
    <source>
        <dbReference type="PROSITE" id="PS50110"/>
    </source>
</evidence>
<protein>
    <submittedName>
        <fullName evidence="10">Response regulator</fullName>
    </submittedName>
</protein>
<dbReference type="InterPro" id="IPR001867">
    <property type="entry name" value="OmpR/PhoB-type_DNA-bd"/>
</dbReference>
<keyword evidence="3" id="KW-0805">Transcription regulation</keyword>
<organism evidence="10 11">
    <name type="scientific">Leuconostoc lactis</name>
    <dbReference type="NCBI Taxonomy" id="1246"/>
    <lineage>
        <taxon>Bacteria</taxon>
        <taxon>Bacillati</taxon>
        <taxon>Bacillota</taxon>
        <taxon>Bacilli</taxon>
        <taxon>Lactobacillales</taxon>
        <taxon>Lactobacillaceae</taxon>
        <taxon>Leuconostoc</taxon>
    </lineage>
</organism>
<keyword evidence="2" id="KW-0902">Two-component regulatory system</keyword>
<dbReference type="Proteomes" id="UP000478636">
    <property type="component" value="Unassembled WGS sequence"/>
</dbReference>
<evidence type="ECO:0000256" key="6">
    <source>
        <dbReference type="PROSITE-ProRule" id="PRU00169"/>
    </source>
</evidence>
<dbReference type="Pfam" id="PF00486">
    <property type="entry name" value="Trans_reg_C"/>
    <property type="match status" value="1"/>
</dbReference>
<dbReference type="EMBL" id="WSZI01000013">
    <property type="protein sequence ID" value="MWN21185.1"/>
    <property type="molecule type" value="Genomic_DNA"/>
</dbReference>
<evidence type="ECO:0000256" key="4">
    <source>
        <dbReference type="ARBA" id="ARBA00023125"/>
    </source>
</evidence>
<evidence type="ECO:0000256" key="7">
    <source>
        <dbReference type="PROSITE-ProRule" id="PRU01091"/>
    </source>
</evidence>
<evidence type="ECO:0000256" key="5">
    <source>
        <dbReference type="ARBA" id="ARBA00023163"/>
    </source>
</evidence>
<feature type="domain" description="Response regulatory" evidence="8">
    <location>
        <begin position="5"/>
        <end position="118"/>
    </location>
</feature>
<evidence type="ECO:0000313" key="11">
    <source>
        <dbReference type="Proteomes" id="UP000478636"/>
    </source>
</evidence>
<proteinExistence type="predicted"/>
<dbReference type="InterPro" id="IPR001789">
    <property type="entry name" value="Sig_transdc_resp-reg_receiver"/>
</dbReference>
<dbReference type="GO" id="GO:0000976">
    <property type="term" value="F:transcription cis-regulatory region binding"/>
    <property type="evidence" value="ECO:0007669"/>
    <property type="project" value="TreeGrafter"/>
</dbReference>
<dbReference type="GO" id="GO:0032993">
    <property type="term" value="C:protein-DNA complex"/>
    <property type="evidence" value="ECO:0007669"/>
    <property type="project" value="TreeGrafter"/>
</dbReference>
<dbReference type="CDD" id="cd00383">
    <property type="entry name" value="trans_reg_C"/>
    <property type="match status" value="1"/>
</dbReference>
<dbReference type="PANTHER" id="PTHR48111">
    <property type="entry name" value="REGULATOR OF RPOS"/>
    <property type="match status" value="1"/>
</dbReference>
<evidence type="ECO:0000256" key="2">
    <source>
        <dbReference type="ARBA" id="ARBA00023012"/>
    </source>
</evidence>
<evidence type="ECO:0000313" key="10">
    <source>
        <dbReference type="EMBL" id="MWN21185.1"/>
    </source>
</evidence>
<dbReference type="GO" id="GO:0000156">
    <property type="term" value="F:phosphorelay response regulator activity"/>
    <property type="evidence" value="ECO:0007669"/>
    <property type="project" value="TreeGrafter"/>
</dbReference>
<dbReference type="SMART" id="SM00862">
    <property type="entry name" value="Trans_reg_C"/>
    <property type="match status" value="1"/>
</dbReference>
<dbReference type="SUPFAM" id="SSF46894">
    <property type="entry name" value="C-terminal effector domain of the bipartite response regulators"/>
    <property type="match status" value="1"/>
</dbReference>
<dbReference type="InterPro" id="IPR016032">
    <property type="entry name" value="Sig_transdc_resp-reg_C-effctor"/>
</dbReference>
<dbReference type="Gene3D" id="6.10.250.690">
    <property type="match status" value="1"/>
</dbReference>
<dbReference type="PANTHER" id="PTHR48111:SF50">
    <property type="entry name" value="KDP OPERON TRANSCRIPTIONAL REGULATORY PROTEIN KDPE"/>
    <property type="match status" value="1"/>
</dbReference>
<name>A0A6L7A773_LEULA</name>
<evidence type="ECO:0000256" key="3">
    <source>
        <dbReference type="ARBA" id="ARBA00023015"/>
    </source>
</evidence>
<keyword evidence="1 6" id="KW-0597">Phosphoprotein</keyword>
<keyword evidence="4 7" id="KW-0238">DNA-binding</keyword>
<dbReference type="SUPFAM" id="SSF52172">
    <property type="entry name" value="CheY-like"/>
    <property type="match status" value="1"/>
</dbReference>
<feature type="modified residue" description="4-aspartylphosphate" evidence="6">
    <location>
        <position position="54"/>
    </location>
</feature>
<dbReference type="Gene3D" id="1.10.10.10">
    <property type="entry name" value="Winged helix-like DNA-binding domain superfamily/Winged helix DNA-binding domain"/>
    <property type="match status" value="1"/>
</dbReference>
<reference evidence="10 11" key="1">
    <citation type="submission" date="2019-12" db="EMBL/GenBank/DDBJ databases">
        <title>Complete genome sequence of Leuconostoc lactis strain AVN1 provides insights into metabolic potential.</title>
        <authorList>
            <person name="Besrour N."/>
            <person name="Najjari A."/>
            <person name="Fhoula I."/>
            <person name="Jaballah S."/>
            <person name="Klibi N."/>
            <person name="Ouzari H.I."/>
        </authorList>
    </citation>
    <scope>NUCLEOTIDE SEQUENCE [LARGE SCALE GENOMIC DNA]</scope>
    <source>
        <strain evidence="10 11">AVN1</strain>
    </source>
</reference>
<dbReference type="GO" id="GO:0005829">
    <property type="term" value="C:cytosol"/>
    <property type="evidence" value="ECO:0007669"/>
    <property type="project" value="TreeGrafter"/>
</dbReference>
<dbReference type="PROSITE" id="PS51755">
    <property type="entry name" value="OMPR_PHOB"/>
    <property type="match status" value="1"/>
</dbReference>
<dbReference type="Gene3D" id="3.40.50.2300">
    <property type="match status" value="1"/>
</dbReference>
<dbReference type="InterPro" id="IPR036388">
    <property type="entry name" value="WH-like_DNA-bd_sf"/>
</dbReference>
<feature type="DNA-binding region" description="OmpR/PhoB-type" evidence="7">
    <location>
        <begin position="129"/>
        <end position="228"/>
    </location>
</feature>
<keyword evidence="5" id="KW-0804">Transcription</keyword>
<accession>A0A6L7A773</accession>
<dbReference type="InterPro" id="IPR011006">
    <property type="entry name" value="CheY-like_superfamily"/>
</dbReference>
<gene>
    <name evidence="10" type="ORF">GQS40_05810</name>
</gene>
<dbReference type="PROSITE" id="PS50110">
    <property type="entry name" value="RESPONSE_REGULATORY"/>
    <property type="match status" value="1"/>
</dbReference>
<sequence length="238" mass="26485">MIKKQILVVEDDQTIQRVVKQTLVTAGFEVAQAFDAHTTQTQLLATLPDLLILDLGLPDEDGVALLKKIRLASHVPVLVLTARDQTQDKLTLFEIGVDDYVTKPFEPLELVARVRAILSRTYATTGVGKGQLQCGELTVDLDAQTVMRSTEVLHLSQKEYALLSLFIQHPQKVLTYAVLLRNIWGTHLLQGQNDTLRVTVAHLRRKIGTNAGQQYIGTDVGVGYRWLSPVTMHALLEQ</sequence>
<dbReference type="InterPro" id="IPR039420">
    <property type="entry name" value="WalR-like"/>
</dbReference>
<feature type="domain" description="OmpR/PhoB-type" evidence="9">
    <location>
        <begin position="129"/>
        <end position="228"/>
    </location>
</feature>
<dbReference type="AlphaFoldDB" id="A0A6L7A773"/>
<evidence type="ECO:0000256" key="1">
    <source>
        <dbReference type="ARBA" id="ARBA00022553"/>
    </source>
</evidence>